<name>A0A9W6NW43_9PSEU</name>
<dbReference type="AlphaFoldDB" id="A0A9W6NW43"/>
<reference evidence="1" key="2">
    <citation type="submission" date="2023-01" db="EMBL/GenBank/DDBJ databases">
        <authorList>
            <person name="Sun Q."/>
            <person name="Evtushenko L."/>
        </authorList>
    </citation>
    <scope>NUCLEOTIDE SEQUENCE</scope>
    <source>
        <strain evidence="1">VKM Ac-1069</strain>
    </source>
</reference>
<dbReference type="RefSeq" id="WP_037045325.1">
    <property type="nucleotide sequence ID" value="NZ_BAAAUZ010000043.1"/>
</dbReference>
<gene>
    <name evidence="1" type="ORF">GCM10017577_31360</name>
</gene>
<evidence type="ECO:0008006" key="3">
    <source>
        <dbReference type="Google" id="ProtNLM"/>
    </source>
</evidence>
<accession>A0A9W6NW43</accession>
<proteinExistence type="predicted"/>
<protein>
    <recommendedName>
        <fullName evidence="3">L-2-amino-thiazoline-4-carboxylic acid hydrolase</fullName>
    </recommendedName>
</protein>
<evidence type="ECO:0000313" key="1">
    <source>
        <dbReference type="EMBL" id="GLL11995.1"/>
    </source>
</evidence>
<organism evidence="1 2">
    <name type="scientific">Pseudonocardia halophobica</name>
    <dbReference type="NCBI Taxonomy" id="29401"/>
    <lineage>
        <taxon>Bacteria</taxon>
        <taxon>Bacillati</taxon>
        <taxon>Actinomycetota</taxon>
        <taxon>Actinomycetes</taxon>
        <taxon>Pseudonocardiales</taxon>
        <taxon>Pseudonocardiaceae</taxon>
        <taxon>Pseudonocardia</taxon>
    </lineage>
</organism>
<dbReference type="Proteomes" id="UP001143463">
    <property type="component" value="Unassembled WGS sequence"/>
</dbReference>
<dbReference type="EMBL" id="BSFQ01000011">
    <property type="protein sequence ID" value="GLL11995.1"/>
    <property type="molecule type" value="Genomic_DNA"/>
</dbReference>
<keyword evidence="2" id="KW-1185">Reference proteome</keyword>
<evidence type="ECO:0000313" key="2">
    <source>
        <dbReference type="Proteomes" id="UP001143463"/>
    </source>
</evidence>
<comment type="caution">
    <text evidence="1">The sequence shown here is derived from an EMBL/GenBank/DDBJ whole genome shotgun (WGS) entry which is preliminary data.</text>
</comment>
<reference evidence="1" key="1">
    <citation type="journal article" date="2014" name="Int. J. Syst. Evol. Microbiol.">
        <title>Complete genome sequence of Corynebacterium casei LMG S-19264T (=DSM 44701T), isolated from a smear-ripened cheese.</title>
        <authorList>
            <consortium name="US DOE Joint Genome Institute (JGI-PGF)"/>
            <person name="Walter F."/>
            <person name="Albersmeier A."/>
            <person name="Kalinowski J."/>
            <person name="Ruckert C."/>
        </authorList>
    </citation>
    <scope>NUCLEOTIDE SEQUENCE</scope>
    <source>
        <strain evidence="1">VKM Ac-1069</strain>
    </source>
</reference>
<dbReference type="InterPro" id="IPR026002">
    <property type="entry name" value="ATC_hydrolase-like"/>
</dbReference>
<dbReference type="Pfam" id="PF14196">
    <property type="entry name" value="ATC_hydrolase"/>
    <property type="match status" value="1"/>
</dbReference>
<sequence length="255" mass="28523">MADHTLGARVTGHRDRARTAVLEQEGRWLMGRFAPRELLDGIGDYLHRAAPEREEELMAAIRARAAELAEQDADLPVDGPSRGMLALSSVVLAAFETLLPLFDGDRVRTIRYLQRVFGAMLRRTVDAAFGALARREDPLGAVDDACRADFAMYGDYYETTFERTDGTFEMRIGRCFFRDFFDRHDARPVTTVLCAWDANWMTALDPALGGLVSERTSLLSLGDDACRFRVHRTDDPLARHSDALDRFGDEPAPAP</sequence>